<sequence length="640" mass="69487">MPAARAHEQSSWPRSVVLGVACVQISVQFRSRLCFTQGIRLRAGRGSSTLRVNFGYKTITTTTSTTTTTAATRMKGKAVAGEKVDKEGVDKEEELLLNGNRQETITRPKEAKGDPKGTAPDGGWGWCVVLAGTVGMMMMGTQGPCFGVLYGQRLADLGASPSLGTWLFNIQSLIWNLTGCPWAAPLNEVFTYRTIATAGSLLVASSLFFSPLVQNPYLLLLTFSVTVGLGGGPAIMSCYHSTALYFNKRLGLANGIVVTGGSLGLILMPQLASLLQDAYPFRWASFITGAVVLHCPVMMLLLHPIGWHRRAPEQSPEDPPQTTKEDASETQKPLRQGLLRGSSVPTDLLKLGGGLRREAVIAKRLRSGSECHTDTPWLEQRGSAFRLGGSTFMAGSVLTLQDNDVTDERQQDPEKQLGPMRRVWIKFRSQYNVKLMKDPLAMGVALATCLSITGSINIFAAIPFVLAEADYSLQDTATAMSVTAVVDLFTRMLGAFITDCPRVDVRLIYVFAQLIYIVVPYVLLCNSGQYWIMLACMAALGMGLGVFYLLDVLLVVRILGVHRMGTVMGLSQFFRCLAFIALGPAGGQLRDTTGSFFATVLFMSSVVLVGFLFLIFTTFTAHCCRPATPKPSPAPHRPRV</sequence>
<gene>
    <name evidence="3" type="ORF">O3P69_011435</name>
</gene>
<evidence type="ECO:0008006" key="5">
    <source>
        <dbReference type="Google" id="ProtNLM"/>
    </source>
</evidence>
<organism evidence="3 4">
    <name type="scientific">Scylla paramamosain</name>
    <name type="common">Mud crab</name>
    <dbReference type="NCBI Taxonomy" id="85552"/>
    <lineage>
        <taxon>Eukaryota</taxon>
        <taxon>Metazoa</taxon>
        <taxon>Ecdysozoa</taxon>
        <taxon>Arthropoda</taxon>
        <taxon>Crustacea</taxon>
        <taxon>Multicrustacea</taxon>
        <taxon>Malacostraca</taxon>
        <taxon>Eumalacostraca</taxon>
        <taxon>Eucarida</taxon>
        <taxon>Decapoda</taxon>
        <taxon>Pleocyemata</taxon>
        <taxon>Brachyura</taxon>
        <taxon>Eubrachyura</taxon>
        <taxon>Portunoidea</taxon>
        <taxon>Portunidae</taxon>
        <taxon>Portuninae</taxon>
        <taxon>Scylla</taxon>
    </lineage>
</organism>
<dbReference type="EMBL" id="JARAKH010000038">
    <property type="protein sequence ID" value="KAK8382874.1"/>
    <property type="molecule type" value="Genomic_DNA"/>
</dbReference>
<comment type="caution">
    <text evidence="3">The sequence shown here is derived from an EMBL/GenBank/DDBJ whole genome shotgun (WGS) entry which is preliminary data.</text>
</comment>
<evidence type="ECO:0000256" key="1">
    <source>
        <dbReference type="SAM" id="MobiDB-lite"/>
    </source>
</evidence>
<proteinExistence type="predicted"/>
<feature type="transmembrane region" description="Helical" evidence="2">
    <location>
        <begin position="478"/>
        <end position="498"/>
    </location>
</feature>
<feature type="transmembrane region" description="Helical" evidence="2">
    <location>
        <begin position="567"/>
        <end position="584"/>
    </location>
</feature>
<evidence type="ECO:0000256" key="2">
    <source>
        <dbReference type="SAM" id="Phobius"/>
    </source>
</evidence>
<feature type="transmembrane region" description="Helical" evidence="2">
    <location>
        <begin position="440"/>
        <end position="466"/>
    </location>
</feature>
<feature type="transmembrane region" description="Helical" evidence="2">
    <location>
        <begin position="217"/>
        <end position="239"/>
    </location>
</feature>
<evidence type="ECO:0000313" key="3">
    <source>
        <dbReference type="EMBL" id="KAK8382874.1"/>
    </source>
</evidence>
<protein>
    <recommendedName>
        <fullName evidence="5">Monocarboxylate transporter</fullName>
    </recommendedName>
</protein>
<dbReference type="InterPro" id="IPR036259">
    <property type="entry name" value="MFS_trans_sf"/>
</dbReference>
<dbReference type="GO" id="GO:0008028">
    <property type="term" value="F:monocarboxylic acid transmembrane transporter activity"/>
    <property type="evidence" value="ECO:0007669"/>
    <property type="project" value="TreeGrafter"/>
</dbReference>
<reference evidence="3 4" key="1">
    <citation type="submission" date="2023-03" db="EMBL/GenBank/DDBJ databases">
        <title>High-quality genome of Scylla paramamosain provides insights in environmental adaptation.</title>
        <authorList>
            <person name="Zhang L."/>
        </authorList>
    </citation>
    <scope>NUCLEOTIDE SEQUENCE [LARGE SCALE GENOMIC DNA]</scope>
    <source>
        <strain evidence="3">LZ_2023a</strain>
        <tissue evidence="3">Muscle</tissue>
    </source>
</reference>
<evidence type="ECO:0000313" key="4">
    <source>
        <dbReference type="Proteomes" id="UP001487740"/>
    </source>
</evidence>
<dbReference type="Gene3D" id="1.20.1250.20">
    <property type="entry name" value="MFS general substrate transporter like domains"/>
    <property type="match status" value="1"/>
</dbReference>
<dbReference type="InterPro" id="IPR050327">
    <property type="entry name" value="Proton-linked_MCT"/>
</dbReference>
<feature type="transmembrane region" description="Helical" evidence="2">
    <location>
        <begin position="596"/>
        <end position="616"/>
    </location>
</feature>
<dbReference type="AlphaFoldDB" id="A0AAW0T634"/>
<dbReference type="SUPFAM" id="SSF103473">
    <property type="entry name" value="MFS general substrate transporter"/>
    <property type="match status" value="1"/>
</dbReference>
<name>A0AAW0T634_SCYPA</name>
<feature type="transmembrane region" description="Helical" evidence="2">
    <location>
        <begin position="505"/>
        <end position="524"/>
    </location>
</feature>
<feature type="region of interest" description="Disordered" evidence="1">
    <location>
        <begin position="311"/>
        <end position="337"/>
    </location>
</feature>
<keyword evidence="2" id="KW-0472">Membrane</keyword>
<keyword evidence="4" id="KW-1185">Reference proteome</keyword>
<keyword evidence="2" id="KW-0812">Transmembrane</keyword>
<dbReference type="PANTHER" id="PTHR11360:SF306">
    <property type="entry name" value="RE01051P"/>
    <property type="match status" value="1"/>
</dbReference>
<feature type="transmembrane region" description="Helical" evidence="2">
    <location>
        <begin position="283"/>
        <end position="302"/>
    </location>
</feature>
<feature type="transmembrane region" description="Helical" evidence="2">
    <location>
        <begin position="251"/>
        <end position="271"/>
    </location>
</feature>
<dbReference type="PANTHER" id="PTHR11360">
    <property type="entry name" value="MONOCARBOXYLATE TRANSPORTER"/>
    <property type="match status" value="1"/>
</dbReference>
<dbReference type="Pfam" id="PF07690">
    <property type="entry name" value="MFS_1"/>
    <property type="match status" value="1"/>
</dbReference>
<dbReference type="Proteomes" id="UP001487740">
    <property type="component" value="Unassembled WGS sequence"/>
</dbReference>
<dbReference type="InterPro" id="IPR011701">
    <property type="entry name" value="MFS"/>
</dbReference>
<accession>A0AAW0T634</accession>
<feature type="transmembrane region" description="Helical" evidence="2">
    <location>
        <begin position="530"/>
        <end position="555"/>
    </location>
</feature>
<keyword evidence="2" id="KW-1133">Transmembrane helix</keyword>